<keyword evidence="5" id="KW-0067">ATP-binding</keyword>
<evidence type="ECO:0000313" key="8">
    <source>
        <dbReference type="EMBL" id="EPR78388.1"/>
    </source>
</evidence>
<evidence type="ECO:0000256" key="3">
    <source>
        <dbReference type="ARBA" id="ARBA00022741"/>
    </source>
</evidence>
<dbReference type="InterPro" id="IPR008271">
    <property type="entry name" value="Ser/Thr_kinase_AS"/>
</dbReference>
<dbReference type="AlphaFoldDB" id="S7XR08"/>
<keyword evidence="2" id="KW-0808">Transferase</keyword>
<name>S7XR08_SPRLO</name>
<feature type="signal peptide" evidence="6">
    <location>
        <begin position="1"/>
        <end position="20"/>
    </location>
</feature>
<dbReference type="STRING" id="1358809.S7XR08"/>
<evidence type="ECO:0000256" key="6">
    <source>
        <dbReference type="SAM" id="SignalP"/>
    </source>
</evidence>
<dbReference type="VEuPathDB" id="MicrosporidiaDB:SLOPH_1508"/>
<proteinExistence type="predicted"/>
<reference evidence="9" key="1">
    <citation type="journal article" date="2013" name="PLoS Genet.">
        <title>The genome of Spraguea lophii and the basis of host-microsporidian interactions.</title>
        <authorList>
            <person name="Campbell S.E."/>
            <person name="Williams T.A."/>
            <person name="Yousuf A."/>
            <person name="Soanes D.M."/>
            <person name="Paszkiewicz K.H."/>
            <person name="Williams B.A.P."/>
        </authorList>
    </citation>
    <scope>NUCLEOTIDE SEQUENCE [LARGE SCALE GENOMIC DNA]</scope>
    <source>
        <strain evidence="9">42_110</strain>
    </source>
</reference>
<dbReference type="SMART" id="SM00220">
    <property type="entry name" value="S_TKc"/>
    <property type="match status" value="1"/>
</dbReference>
<dbReference type="Proteomes" id="UP000014978">
    <property type="component" value="Unassembled WGS sequence"/>
</dbReference>
<dbReference type="PANTHER" id="PTHR24351">
    <property type="entry name" value="RIBOSOMAL PROTEIN S6 KINASE"/>
    <property type="match status" value="1"/>
</dbReference>
<dbReference type="Gene3D" id="3.30.200.20">
    <property type="entry name" value="Phosphorylase Kinase, domain 1"/>
    <property type="match status" value="1"/>
</dbReference>
<sequence length="460" mass="54446">MEFFQSIMFITIFFIQLHLCGELTREDKVRLAIIERQKKFNRNNLQFMLIPTTKKPTAESPQVHTHKRMIIDPYGMYYTYPRIPDPERPGVFLDSSESLTDTTEFTDSDSEKERNKAIDRRVYYSEEDTLSEGEENLRNLGCSSEWREYNKVSEPRREIMFKKNYSFARNLHGSGTGEFRVYKNDEKNKEVLMKLLIPRDRRLLYRAKYFLKSEKRAHGILRKDEHKHLMNCYTFFCPKTTACFVVEYIKGVSLLEFLQMNYGSVDPQHLKYITAQIFLGIECLHKNKIIHRDIKTKNIMISRGLNVRIIDYGFAIEHLGKINNIFCGSPFYNSPEVLCHRPYGFEVDWWGFGVILFYIHTYSNPYPFHDRDSLYGFMKSGDCSIKKTGDEHLDDLIAKLLTIDKRKRLCGMKEEPHKIRSHPYFKDILNDQSVCCKTSNKNMLLYAKKKKKEIYKDPGW</sequence>
<keyword evidence="3" id="KW-0547">Nucleotide-binding</keyword>
<evidence type="ECO:0000256" key="1">
    <source>
        <dbReference type="ARBA" id="ARBA00022527"/>
    </source>
</evidence>
<keyword evidence="9" id="KW-1185">Reference proteome</keyword>
<dbReference type="InParanoid" id="S7XR08"/>
<dbReference type="PROSITE" id="PS00108">
    <property type="entry name" value="PROTEIN_KINASE_ST"/>
    <property type="match status" value="1"/>
</dbReference>
<dbReference type="PROSITE" id="PS50011">
    <property type="entry name" value="PROTEIN_KINASE_DOM"/>
    <property type="match status" value="1"/>
</dbReference>
<dbReference type="Gene3D" id="1.10.510.10">
    <property type="entry name" value="Transferase(Phosphotransferase) domain 1"/>
    <property type="match status" value="1"/>
</dbReference>
<evidence type="ECO:0000256" key="2">
    <source>
        <dbReference type="ARBA" id="ARBA00022679"/>
    </source>
</evidence>
<organism evidence="8 9">
    <name type="scientific">Spraguea lophii (strain 42_110)</name>
    <name type="common">Microsporidian parasite</name>
    <dbReference type="NCBI Taxonomy" id="1358809"/>
    <lineage>
        <taxon>Eukaryota</taxon>
        <taxon>Fungi</taxon>
        <taxon>Fungi incertae sedis</taxon>
        <taxon>Microsporidia</taxon>
        <taxon>Spragueidae</taxon>
        <taxon>Spraguea</taxon>
    </lineage>
</organism>
<protein>
    <submittedName>
        <fullName evidence="8">Protein kinase</fullName>
    </submittedName>
</protein>
<evidence type="ECO:0000256" key="4">
    <source>
        <dbReference type="ARBA" id="ARBA00022777"/>
    </source>
</evidence>
<keyword evidence="4 8" id="KW-0418">Kinase</keyword>
<evidence type="ECO:0000256" key="5">
    <source>
        <dbReference type="ARBA" id="ARBA00022840"/>
    </source>
</evidence>
<dbReference type="SUPFAM" id="SSF56112">
    <property type="entry name" value="Protein kinase-like (PK-like)"/>
    <property type="match status" value="1"/>
</dbReference>
<dbReference type="HOGENOM" id="CLU_594703_0_0_1"/>
<keyword evidence="6" id="KW-0732">Signal</keyword>
<dbReference type="GO" id="GO:0005524">
    <property type="term" value="F:ATP binding"/>
    <property type="evidence" value="ECO:0007669"/>
    <property type="project" value="UniProtKB-KW"/>
</dbReference>
<dbReference type="GO" id="GO:0004674">
    <property type="term" value="F:protein serine/threonine kinase activity"/>
    <property type="evidence" value="ECO:0007669"/>
    <property type="project" value="UniProtKB-KW"/>
</dbReference>
<dbReference type="EMBL" id="ATCN01000825">
    <property type="protein sequence ID" value="EPR78388.1"/>
    <property type="molecule type" value="Genomic_DNA"/>
</dbReference>
<evidence type="ECO:0000313" key="9">
    <source>
        <dbReference type="Proteomes" id="UP000014978"/>
    </source>
</evidence>
<dbReference type="OrthoDB" id="63267at2759"/>
<accession>S7XR08</accession>
<dbReference type="OMA" id="EPRREIM"/>
<keyword evidence="1" id="KW-0723">Serine/threonine-protein kinase</keyword>
<evidence type="ECO:0000259" key="7">
    <source>
        <dbReference type="PROSITE" id="PS50011"/>
    </source>
</evidence>
<dbReference type="InterPro" id="IPR000719">
    <property type="entry name" value="Prot_kinase_dom"/>
</dbReference>
<gene>
    <name evidence="8" type="ORF">SLOPH_1508</name>
</gene>
<dbReference type="InterPro" id="IPR011009">
    <property type="entry name" value="Kinase-like_dom_sf"/>
</dbReference>
<feature type="domain" description="Protein kinase" evidence="7">
    <location>
        <begin position="165"/>
        <end position="425"/>
    </location>
</feature>
<feature type="chain" id="PRO_5004559504" evidence="6">
    <location>
        <begin position="21"/>
        <end position="460"/>
    </location>
</feature>
<dbReference type="Pfam" id="PF00069">
    <property type="entry name" value="Pkinase"/>
    <property type="match status" value="1"/>
</dbReference>
<comment type="caution">
    <text evidence="8">The sequence shown here is derived from an EMBL/GenBank/DDBJ whole genome shotgun (WGS) entry which is preliminary data.</text>
</comment>